<comment type="caution">
    <text evidence="1">The sequence shown here is derived from an EMBL/GenBank/DDBJ whole genome shotgun (WGS) entry which is preliminary data.</text>
</comment>
<sequence length="273" mass="32084">MINNSSLKPIKSQLINGDIDWSFTKEWINHNPFDAPCSEKLSKIQSTKLKKINFIYPTVDIQQRNYPLLYPGGQIPCVECNIIKDTNEHVGLCSSHTGDILKIMIDHEKILLDIIKNEISNNDYMLEASINGSRLFDRSFNGGLPSDHPFYLLIHYLVPCDLTEIFYNYIPKKKLRFNTFNKFMNILMETIDTNIWNRRNKHVKDWEKSLSITKIKKKFYHRRYRKNNDSFTSHNDTPQSNARRTYTHRHITTTPYNKLGGFCTTLDGLREIF</sequence>
<reference evidence="1 2" key="1">
    <citation type="submission" date="2015-10" db="EMBL/GenBank/DDBJ databases">
        <title>Genome analyses suggest a sexual origin of heterokaryosis in a supposedly ancient asexual fungus.</title>
        <authorList>
            <person name="Ropars J."/>
            <person name="Sedzielewska K."/>
            <person name="Noel J."/>
            <person name="Charron P."/>
            <person name="Farinelli L."/>
            <person name="Marton T."/>
            <person name="Kruger M."/>
            <person name="Pelin A."/>
            <person name="Brachmann A."/>
            <person name="Corradi N."/>
        </authorList>
    </citation>
    <scope>NUCLEOTIDE SEQUENCE [LARGE SCALE GENOMIC DNA]</scope>
    <source>
        <strain evidence="1 2">A4</strain>
    </source>
</reference>
<dbReference type="VEuPathDB" id="FungiDB:RhiirA1_396767"/>
<dbReference type="Proteomes" id="UP000234323">
    <property type="component" value="Unassembled WGS sequence"/>
</dbReference>
<keyword evidence="2" id="KW-1185">Reference proteome</keyword>
<accession>A0A2I1H0V4</accession>
<dbReference type="VEuPathDB" id="FungiDB:RhiirA1_448887"/>
<dbReference type="AlphaFoldDB" id="A0A2I1H0V4"/>
<dbReference type="VEuPathDB" id="FungiDB:RhiirFUN_010168"/>
<evidence type="ECO:0000313" key="1">
    <source>
        <dbReference type="EMBL" id="PKY52510.1"/>
    </source>
</evidence>
<gene>
    <name evidence="1" type="ORF">RhiirA4_470179</name>
</gene>
<protein>
    <submittedName>
        <fullName evidence="1">Uncharacterized protein</fullName>
    </submittedName>
</protein>
<dbReference type="VEuPathDB" id="FungiDB:FUN_006217"/>
<proteinExistence type="predicted"/>
<evidence type="ECO:0000313" key="2">
    <source>
        <dbReference type="Proteomes" id="UP000234323"/>
    </source>
</evidence>
<dbReference type="EMBL" id="LLXI01001218">
    <property type="protein sequence ID" value="PKY52510.1"/>
    <property type="molecule type" value="Genomic_DNA"/>
</dbReference>
<name>A0A2I1H0V4_9GLOM</name>
<organism evidence="1 2">
    <name type="scientific">Rhizophagus irregularis</name>
    <dbReference type="NCBI Taxonomy" id="588596"/>
    <lineage>
        <taxon>Eukaryota</taxon>
        <taxon>Fungi</taxon>
        <taxon>Fungi incertae sedis</taxon>
        <taxon>Mucoromycota</taxon>
        <taxon>Glomeromycotina</taxon>
        <taxon>Glomeromycetes</taxon>
        <taxon>Glomerales</taxon>
        <taxon>Glomeraceae</taxon>
        <taxon>Rhizophagus</taxon>
    </lineage>
</organism>